<dbReference type="EMBL" id="FCNX02000004">
    <property type="protein sequence ID" value="SAK58996.1"/>
    <property type="molecule type" value="Genomic_DNA"/>
</dbReference>
<proteinExistence type="predicted"/>
<organism evidence="1 2">
    <name type="scientific">Caballeronia fortuita</name>
    <dbReference type="NCBI Taxonomy" id="1777138"/>
    <lineage>
        <taxon>Bacteria</taxon>
        <taxon>Pseudomonadati</taxon>
        <taxon>Pseudomonadota</taxon>
        <taxon>Betaproteobacteria</taxon>
        <taxon>Burkholderiales</taxon>
        <taxon>Burkholderiaceae</taxon>
        <taxon>Caballeronia</taxon>
    </lineage>
</organism>
<dbReference type="Proteomes" id="UP000054903">
    <property type="component" value="Unassembled WGS sequence"/>
</dbReference>
<evidence type="ECO:0008006" key="3">
    <source>
        <dbReference type="Google" id="ProtNLM"/>
    </source>
</evidence>
<keyword evidence="2" id="KW-1185">Reference proteome</keyword>
<dbReference type="RefSeq" id="WP_061134182.1">
    <property type="nucleotide sequence ID" value="NZ_FCNX02000004.1"/>
</dbReference>
<comment type="caution">
    <text evidence="1">The sequence shown here is derived from an EMBL/GenBank/DDBJ whole genome shotgun (WGS) entry which is preliminary data.</text>
</comment>
<sequence>MRVVFSVPVFAACFLVAGCNTPPVPAGKPVDIPTALQNVLDGLCDFKKAQAAGKQDYGVTIDSVTVELDLTVDGAQNPPVAVAPDIKFIPTVSYGHIITATTGSRLLVSLKNVDGAHGAGMKCGSPEPAK</sequence>
<evidence type="ECO:0000313" key="1">
    <source>
        <dbReference type="EMBL" id="SAK58996.1"/>
    </source>
</evidence>
<name>A0A158AN44_9BURK</name>
<evidence type="ECO:0000313" key="2">
    <source>
        <dbReference type="Proteomes" id="UP000054903"/>
    </source>
</evidence>
<dbReference type="AlphaFoldDB" id="A0A158AN44"/>
<dbReference type="STRING" id="1777138.AWB77_01927"/>
<protein>
    <recommendedName>
        <fullName evidence="3">Lipoprotein</fullName>
    </recommendedName>
</protein>
<dbReference type="PROSITE" id="PS51257">
    <property type="entry name" value="PROKAR_LIPOPROTEIN"/>
    <property type="match status" value="1"/>
</dbReference>
<dbReference type="OrthoDB" id="8965272at2"/>
<gene>
    <name evidence="1" type="ORF">AWB77_01927</name>
</gene>
<reference evidence="1" key="1">
    <citation type="submission" date="2016-01" db="EMBL/GenBank/DDBJ databases">
        <authorList>
            <person name="Peeters C."/>
        </authorList>
    </citation>
    <scope>NUCLEOTIDE SEQUENCE</scope>
    <source>
        <strain evidence="1">LMG 29320</strain>
    </source>
</reference>
<accession>A0A158AN44</accession>